<evidence type="ECO:0000259" key="2">
    <source>
        <dbReference type="PROSITE" id="PS50011"/>
    </source>
</evidence>
<proteinExistence type="predicted"/>
<evidence type="ECO:0000313" key="4">
    <source>
        <dbReference type="Proteomes" id="UP001215151"/>
    </source>
</evidence>
<dbReference type="AlphaFoldDB" id="A0AAD7U4K4"/>
<dbReference type="InterPro" id="IPR050235">
    <property type="entry name" value="CK1_Ser-Thr_kinase"/>
</dbReference>
<evidence type="ECO:0000313" key="3">
    <source>
        <dbReference type="EMBL" id="KAJ8502201.1"/>
    </source>
</evidence>
<dbReference type="GO" id="GO:0004672">
    <property type="term" value="F:protein kinase activity"/>
    <property type="evidence" value="ECO:0007669"/>
    <property type="project" value="InterPro"/>
</dbReference>
<organism evidence="3 4">
    <name type="scientific">Trametes cubensis</name>
    <dbReference type="NCBI Taxonomy" id="1111947"/>
    <lineage>
        <taxon>Eukaryota</taxon>
        <taxon>Fungi</taxon>
        <taxon>Dikarya</taxon>
        <taxon>Basidiomycota</taxon>
        <taxon>Agaricomycotina</taxon>
        <taxon>Agaricomycetes</taxon>
        <taxon>Polyporales</taxon>
        <taxon>Polyporaceae</taxon>
        <taxon>Trametes</taxon>
    </lineage>
</organism>
<dbReference type="InterPro" id="IPR011009">
    <property type="entry name" value="Kinase-like_dom_sf"/>
</dbReference>
<protein>
    <recommendedName>
        <fullName evidence="2">Protein kinase domain-containing protein</fullName>
    </recommendedName>
</protein>
<dbReference type="Proteomes" id="UP001215151">
    <property type="component" value="Unassembled WGS sequence"/>
</dbReference>
<dbReference type="PROSITE" id="PS50011">
    <property type="entry name" value="PROTEIN_KINASE_DOM"/>
    <property type="match status" value="1"/>
</dbReference>
<gene>
    <name evidence="3" type="ORF">ONZ51_g20</name>
</gene>
<comment type="caution">
    <text evidence="3">The sequence shown here is derived from an EMBL/GenBank/DDBJ whole genome shotgun (WGS) entry which is preliminary data.</text>
</comment>
<accession>A0AAD7U4K4</accession>
<dbReference type="GO" id="GO:0005524">
    <property type="term" value="F:ATP binding"/>
    <property type="evidence" value="ECO:0007669"/>
    <property type="project" value="InterPro"/>
</dbReference>
<keyword evidence="4" id="KW-1185">Reference proteome</keyword>
<evidence type="ECO:0000256" key="1">
    <source>
        <dbReference type="SAM" id="MobiDB-lite"/>
    </source>
</evidence>
<feature type="domain" description="Protein kinase" evidence="2">
    <location>
        <begin position="587"/>
        <end position="899"/>
    </location>
</feature>
<feature type="region of interest" description="Disordered" evidence="1">
    <location>
        <begin position="821"/>
        <end position="860"/>
    </location>
</feature>
<dbReference type="SUPFAM" id="SSF56112">
    <property type="entry name" value="Protein kinase-like (PK-like)"/>
    <property type="match status" value="1"/>
</dbReference>
<dbReference type="Gene3D" id="1.10.510.10">
    <property type="entry name" value="Transferase(Phosphotransferase) domain 1"/>
    <property type="match status" value="1"/>
</dbReference>
<feature type="region of interest" description="Disordered" evidence="1">
    <location>
        <begin position="921"/>
        <end position="940"/>
    </location>
</feature>
<dbReference type="PANTHER" id="PTHR11909">
    <property type="entry name" value="CASEIN KINASE-RELATED"/>
    <property type="match status" value="1"/>
</dbReference>
<dbReference type="EMBL" id="JAPEVG010000001">
    <property type="protein sequence ID" value="KAJ8502201.1"/>
    <property type="molecule type" value="Genomic_DNA"/>
</dbReference>
<dbReference type="SMART" id="SM00220">
    <property type="entry name" value="S_TKc"/>
    <property type="match status" value="1"/>
</dbReference>
<feature type="compositionally biased region" description="Low complexity" evidence="1">
    <location>
        <begin position="829"/>
        <end position="847"/>
    </location>
</feature>
<sequence length="984" mass="110442">MHTSIVSESQKTSTCQRTADGMRRANKPVCLLCPDLNGRNGPQVVPTLVIEDTGKGLAQLAWLRQARLDFGLELNSTQNRLGLCLFHSPMVKSGDIVLCPPLRDLRRMVDCEIKDWDFRRREYLQSGKIPDRTAPRDLSGLLSYIWQATNHHEKGRPTGTVSYIAPSLRPEERNVMQPVSDLKQVLVFETRADQHLAVELPSTDEDEIERRIFELNLQFNPPNKPWRVNPYAVIVRAMENLHGPYAPDAIFFCTYAEPDKIVPMKNPIEEYEALLLQLRDLYSRTNEDLLRECGYKPSIGPPLCNNGDVQATRQGAKNSGHVNRRNMNWLTPKQMKAAQKELRQLLIKYRDLEPVCILCGSADDVRAHRMAISYENGRHDDPLVFPDHADAYDCGAWRWAPSEQTRSSMLDACTHYEQHDGTGIDPHNVHATPGERDKFASFGTENTTYDLLIFLPQAMPKIDLLHSDLKLTSVAVAAEVFQSTNCPRVLRAFRTLRLDPYLTYASTLRMIGAAYLPLPDDDLKAVEDECLQIRTAWNRRLRTEQGITTPCDHLANFVRKRSFPMELYGNAYGSRRHVMPYTVCGIYQVDYMLSSGSSGTLMHAFSILDGTEVALKLQLLPREPPMPEKPLQLEYETAVYKLIPDDTVGFPRVLWSGKDGNCQVLILEKLGPTLDQLRRVCRGRFSLRTICMLADQMISRLEYLHSRGLVHGDVKPHNFAMGTGTRSGVVHLFDLEHARMYIDPATGEHIPNSGRRHATGTVRYASIAAHQPYGEPETFALRLPSVQLLRHAVAYPPLCITSPTSTIDLLRVRYGVPKIHPGQMCHARTTSSPSSTSSSSSTTARSPGPTPPFPTSPAKVQRMAAMKADPAVRVMADILSRSPQEFAAFRAHCASLPFGATPDYALLRGLFRARMRREGWWGGPGDGPQGSQLEGEGEGGADALLPVDFDWVDPKALPGGTLLPEEYFVHMDFVEEPYWDPNTM</sequence>
<name>A0AAD7U4K4_9APHY</name>
<dbReference type="InterPro" id="IPR000719">
    <property type="entry name" value="Prot_kinase_dom"/>
</dbReference>
<reference evidence="3" key="1">
    <citation type="submission" date="2022-11" db="EMBL/GenBank/DDBJ databases">
        <title>Genome Sequence of Cubamyces cubensis.</title>
        <authorList>
            <person name="Buettner E."/>
        </authorList>
    </citation>
    <scope>NUCLEOTIDE SEQUENCE</scope>
    <source>
        <strain evidence="3">MPL-01</strain>
    </source>
</reference>